<dbReference type="PANTHER" id="PTHR22550:SF18">
    <property type="entry name" value="VWFA DOMAIN-CONTAINING PROTEIN"/>
    <property type="match status" value="1"/>
</dbReference>
<keyword evidence="5" id="KW-1185">Reference proteome</keyword>
<dbReference type="PANTHER" id="PTHR22550">
    <property type="entry name" value="SPORE GERMINATION PROTEIN"/>
    <property type="match status" value="1"/>
</dbReference>
<evidence type="ECO:0000256" key="2">
    <source>
        <dbReference type="SAM" id="Phobius"/>
    </source>
</evidence>
<dbReference type="PROSITE" id="PS50234">
    <property type="entry name" value="VWFA"/>
    <property type="match status" value="1"/>
</dbReference>
<dbReference type="PATRIC" id="fig|1439726.3.peg.4860"/>
<evidence type="ECO:0000313" key="4">
    <source>
        <dbReference type="EMBL" id="ODN65421.1"/>
    </source>
</evidence>
<gene>
    <name evidence="4" type="ORF">A6302_04541</name>
</gene>
<evidence type="ECO:0000259" key="3">
    <source>
        <dbReference type="PROSITE" id="PS50234"/>
    </source>
</evidence>
<reference evidence="4 5" key="1">
    <citation type="submission" date="2016-07" db="EMBL/GenBank/DDBJ databases">
        <title>Draft Genome Sequence of Methylobrevis pamukkalensis PK2.</title>
        <authorList>
            <person name="Vasilenko O.V."/>
            <person name="Doronina N.V."/>
            <person name="Shmareva M.N."/>
            <person name="Tarlachkov S.V."/>
            <person name="Mustakhimov I."/>
            <person name="Trotsenko Y.A."/>
        </authorList>
    </citation>
    <scope>NUCLEOTIDE SEQUENCE [LARGE SCALE GENOMIC DNA]</scope>
    <source>
        <strain evidence="4 5">PK2</strain>
    </source>
</reference>
<feature type="compositionally biased region" description="Pro residues" evidence="1">
    <location>
        <begin position="180"/>
        <end position="192"/>
    </location>
</feature>
<dbReference type="EMBL" id="MCRJ01000291">
    <property type="protein sequence ID" value="ODN65421.1"/>
    <property type="molecule type" value="Genomic_DNA"/>
</dbReference>
<protein>
    <submittedName>
        <fullName evidence="4">von Willebrand factor type A domain protein</fullName>
    </submittedName>
</protein>
<comment type="caution">
    <text evidence="4">The sequence shown here is derived from an EMBL/GenBank/DDBJ whole genome shotgun (WGS) entry which is preliminary data.</text>
</comment>
<feature type="transmembrane region" description="Helical" evidence="2">
    <location>
        <begin position="211"/>
        <end position="232"/>
    </location>
</feature>
<feature type="region of interest" description="Disordered" evidence="1">
    <location>
        <begin position="176"/>
        <end position="197"/>
    </location>
</feature>
<accession>A0A1E3GPS8</accession>
<dbReference type="SMART" id="SM00327">
    <property type="entry name" value="VWA"/>
    <property type="match status" value="1"/>
</dbReference>
<keyword evidence="2" id="KW-0812">Transmembrane</keyword>
<dbReference type="AlphaFoldDB" id="A0A1E3GPS8"/>
<organism evidence="4 5">
    <name type="scientific">Methylobrevis pamukkalensis</name>
    <dbReference type="NCBI Taxonomy" id="1439726"/>
    <lineage>
        <taxon>Bacteria</taxon>
        <taxon>Pseudomonadati</taxon>
        <taxon>Pseudomonadota</taxon>
        <taxon>Alphaproteobacteria</taxon>
        <taxon>Hyphomicrobiales</taxon>
        <taxon>Pleomorphomonadaceae</taxon>
        <taxon>Methylobrevis</taxon>
    </lineage>
</organism>
<dbReference type="Proteomes" id="UP000094622">
    <property type="component" value="Unassembled WGS sequence"/>
</dbReference>
<keyword evidence="2" id="KW-0472">Membrane</keyword>
<evidence type="ECO:0000256" key="1">
    <source>
        <dbReference type="SAM" id="MobiDB-lite"/>
    </source>
</evidence>
<evidence type="ECO:0000313" key="5">
    <source>
        <dbReference type="Proteomes" id="UP000094622"/>
    </source>
</evidence>
<dbReference type="Pfam" id="PF13519">
    <property type="entry name" value="VWA_2"/>
    <property type="match status" value="1"/>
</dbReference>
<dbReference type="InterPro" id="IPR050768">
    <property type="entry name" value="UPF0353/GerABKA_families"/>
</dbReference>
<dbReference type="InterPro" id="IPR002035">
    <property type="entry name" value="VWF_A"/>
</dbReference>
<dbReference type="Gene3D" id="3.40.50.410">
    <property type="entry name" value="von Willebrand factor, type A domain"/>
    <property type="match status" value="1"/>
</dbReference>
<sequence length="236" mass="24439">MPASGRDLMISLDVSGSMERKDYGLDGTPVRRIDAVKEVADRFLAGRRGDRVGLVAFSEEPYLAALPTFDIGLLRETLAGLQIGMLGRSTAIGDGLGLALKQLEKSPGPTRVVLLLSDGTSTAGKVSALAAAELANRLGIKVHTVALAAAAGSADTREFVDIAALAQIAAATGGEHFASAPPPTSRTCPPPSTGWEPSRAQGAVVSLREGLWIWPAGAALVVLLASLLLPGLRWAR</sequence>
<dbReference type="InterPro" id="IPR036465">
    <property type="entry name" value="vWFA_dom_sf"/>
</dbReference>
<keyword evidence="2" id="KW-1133">Transmembrane helix</keyword>
<proteinExistence type="predicted"/>
<dbReference type="SUPFAM" id="SSF53300">
    <property type="entry name" value="vWA-like"/>
    <property type="match status" value="1"/>
</dbReference>
<feature type="domain" description="VWFA" evidence="3">
    <location>
        <begin position="7"/>
        <end position="177"/>
    </location>
</feature>
<name>A0A1E3GPS8_9HYPH</name>